<keyword evidence="2" id="KW-1185">Reference proteome</keyword>
<evidence type="ECO:0000313" key="2">
    <source>
        <dbReference type="Proteomes" id="UP000485880"/>
    </source>
</evidence>
<comment type="caution">
    <text evidence="1">The sequence shown here is derived from an EMBL/GenBank/DDBJ whole genome shotgun (WGS) entry which is preliminary data.</text>
</comment>
<gene>
    <name evidence="1" type="ORF">MPC4_150002</name>
</gene>
<dbReference type="RefSeq" id="WP_174511619.1">
    <property type="nucleotide sequence ID" value="NZ_CABFMQ020000057.1"/>
</dbReference>
<dbReference type="AlphaFoldDB" id="A0A8B6M2G9"/>
<protein>
    <submittedName>
        <fullName evidence="1">Uncharacterized protein</fullName>
    </submittedName>
</protein>
<sequence length="72" mass="7893">MLHELKARRKEIETLVQSSEKALVEARNSAALGGHSRAVLLHLERKVHAGKKDLARLDSQLAIGAAPMDARE</sequence>
<dbReference type="EMBL" id="CABFMQ020000057">
    <property type="protein sequence ID" value="VTZ49221.1"/>
    <property type="molecule type" value="Genomic_DNA"/>
</dbReference>
<name>A0A8B6M2G9_METTU</name>
<reference evidence="1 2" key="1">
    <citation type="submission" date="2019-05" db="EMBL/GenBank/DDBJ databases">
        <authorList>
            <person name="Farhan Ul Haque M."/>
        </authorList>
    </citation>
    <scope>NUCLEOTIDE SEQUENCE [LARGE SCALE GENOMIC DNA]</scope>
    <source>
        <strain evidence="1">2</strain>
    </source>
</reference>
<dbReference type="Proteomes" id="UP000485880">
    <property type="component" value="Unassembled WGS sequence"/>
</dbReference>
<proteinExistence type="predicted"/>
<accession>A0A8B6M2G9</accession>
<organism evidence="1 2">
    <name type="scientific">Methylocella tundrae</name>
    <dbReference type="NCBI Taxonomy" id="227605"/>
    <lineage>
        <taxon>Bacteria</taxon>
        <taxon>Pseudomonadati</taxon>
        <taxon>Pseudomonadota</taxon>
        <taxon>Alphaproteobacteria</taxon>
        <taxon>Hyphomicrobiales</taxon>
        <taxon>Beijerinckiaceae</taxon>
        <taxon>Methylocella</taxon>
    </lineage>
</organism>
<evidence type="ECO:0000313" key="1">
    <source>
        <dbReference type="EMBL" id="VTZ49221.1"/>
    </source>
</evidence>